<dbReference type="Proteomes" id="UP000289775">
    <property type="component" value="Unassembled WGS sequence"/>
</dbReference>
<accession>A0A444WF69</accession>
<evidence type="ECO:0008006" key="4">
    <source>
        <dbReference type="Google" id="ProtNLM"/>
    </source>
</evidence>
<evidence type="ECO:0000313" key="3">
    <source>
        <dbReference type="Proteomes" id="UP000289775"/>
    </source>
</evidence>
<reference evidence="2 3" key="1">
    <citation type="submission" date="2014-12" db="EMBL/GenBank/DDBJ databases">
        <title>Genome sequence of Flavobacterium beibuense RSKm HC5.</title>
        <authorList>
            <person name="Kim J.F."/>
            <person name="Song J.Y."/>
            <person name="Kwak M.-J."/>
            <person name="Lee S.-W."/>
        </authorList>
    </citation>
    <scope>NUCLEOTIDE SEQUENCE [LARGE SCALE GENOMIC DNA]</scope>
    <source>
        <strain evidence="2 3">RSKm HC5</strain>
    </source>
</reference>
<dbReference type="EMBL" id="JUIW01000003">
    <property type="protein sequence ID" value="RYJ44416.1"/>
    <property type="molecule type" value="Genomic_DNA"/>
</dbReference>
<sequence>MKKFKVFALLLALTTLTGCLSDDENYCSQTIYPFVTNVTGPEAALTGEEITLNVSFPIVSNCATFVGFHEGQVTSEDNVYTQSIYAAVQYEGCQCSGLTNTQIEEYVFSADEPGEYNLKFISGSSDDNTQYTYITKTITVSDPD</sequence>
<protein>
    <recommendedName>
        <fullName evidence="4">Lipoprotein</fullName>
    </recommendedName>
</protein>
<dbReference type="OrthoDB" id="660065at2"/>
<gene>
    <name evidence="2" type="ORF">NU09_1026</name>
</gene>
<feature type="chain" id="PRO_5019067670" description="Lipoprotein" evidence="1">
    <location>
        <begin position="22"/>
        <end position="144"/>
    </location>
</feature>
<dbReference type="PROSITE" id="PS51257">
    <property type="entry name" value="PROKAR_LIPOPROTEIN"/>
    <property type="match status" value="1"/>
</dbReference>
<feature type="signal peptide" evidence="1">
    <location>
        <begin position="1"/>
        <end position="21"/>
    </location>
</feature>
<organism evidence="2 3">
    <name type="scientific">Flavobacterium beibuense</name>
    <dbReference type="NCBI Taxonomy" id="657326"/>
    <lineage>
        <taxon>Bacteria</taxon>
        <taxon>Pseudomonadati</taxon>
        <taxon>Bacteroidota</taxon>
        <taxon>Flavobacteriia</taxon>
        <taxon>Flavobacteriales</taxon>
        <taxon>Flavobacteriaceae</taxon>
        <taxon>Flavobacterium</taxon>
    </lineage>
</organism>
<name>A0A444WF69_9FLAO</name>
<dbReference type="AlphaFoldDB" id="A0A444WF69"/>
<comment type="caution">
    <text evidence="2">The sequence shown here is derived from an EMBL/GenBank/DDBJ whole genome shotgun (WGS) entry which is preliminary data.</text>
</comment>
<keyword evidence="3" id="KW-1185">Reference proteome</keyword>
<dbReference type="RefSeq" id="WP_129750179.1">
    <property type="nucleotide sequence ID" value="NZ_JUIW01000003.1"/>
</dbReference>
<evidence type="ECO:0000256" key="1">
    <source>
        <dbReference type="SAM" id="SignalP"/>
    </source>
</evidence>
<proteinExistence type="predicted"/>
<keyword evidence="1" id="KW-0732">Signal</keyword>
<evidence type="ECO:0000313" key="2">
    <source>
        <dbReference type="EMBL" id="RYJ44416.1"/>
    </source>
</evidence>